<dbReference type="FunFam" id="3.50.50.60:FF:000138">
    <property type="entry name" value="Flavin-containing monooxygenase"/>
    <property type="match status" value="1"/>
</dbReference>
<dbReference type="GO" id="GO:0050661">
    <property type="term" value="F:NADP binding"/>
    <property type="evidence" value="ECO:0007669"/>
    <property type="project" value="InterPro"/>
</dbReference>
<keyword evidence="3" id="KW-0285">Flavoprotein</keyword>
<evidence type="ECO:0000256" key="3">
    <source>
        <dbReference type="ARBA" id="ARBA00022630"/>
    </source>
</evidence>
<dbReference type="Pfam" id="PF00743">
    <property type="entry name" value="FMO-like"/>
    <property type="match status" value="2"/>
</dbReference>
<evidence type="ECO:0000256" key="8">
    <source>
        <dbReference type="SAM" id="Phobius"/>
    </source>
</evidence>
<evidence type="ECO:0000256" key="7">
    <source>
        <dbReference type="ARBA" id="ARBA00023033"/>
    </source>
</evidence>
<gene>
    <name evidence="9" type="ORF">VSP0166_LOCUS20</name>
</gene>
<accession>A0A7S4HGS7</accession>
<keyword evidence="8" id="KW-1133">Transmembrane helix</keyword>
<comment type="similarity">
    <text evidence="2">Belongs to the FMO family.</text>
</comment>
<name>A0A7S4HGS7_9EUKA</name>
<evidence type="ECO:0008006" key="10">
    <source>
        <dbReference type="Google" id="ProtNLM"/>
    </source>
</evidence>
<sequence>MVVAVVGAGPAGLVAAKRFLEDGWDVCVFEQQGEVGGTWVYTDDIGTEEKYVHSSMYANLKTNLTKHAMAYLDYPFPKSSPNILSQREVLEYLNSYANEFNLLPYIKFNHQILSIEPCDPNLPFTGQYNVIVEHEGTKTTITFDYVVVCNGHNSYPFTPVIPGIKNFRGRVLHSHDYRKPEAFTNQTILIIGSGYSATDIGEQLSACAKHIHVSMKDNKYNRRSEYTNIQYHSKTKRILQSGVLLEDGKHLDNIDTILFCTGYHYRFDFLSPQMKVNVKFKRVCDLYKHIYPVNRWHPQYYRFFNRQGNRPTIVPTLAFIGLPMQIVPFPLFDHQVLFIRSIWSGRSHLPPVSIIKEEMKADYKKRKEVGLPPHLHHALIQGQGAYCRELSDIYTTSDMNPEKANPQYPKTSTGSPYSFLSYNSLIISLTVLIPTITLLYSLSK</sequence>
<comment type="cofactor">
    <cofactor evidence="1">
        <name>FAD</name>
        <dbReference type="ChEBI" id="CHEBI:57692"/>
    </cofactor>
</comment>
<evidence type="ECO:0000256" key="6">
    <source>
        <dbReference type="ARBA" id="ARBA00023002"/>
    </source>
</evidence>
<dbReference type="GO" id="GO:0050660">
    <property type="term" value="F:flavin adenine dinucleotide binding"/>
    <property type="evidence" value="ECO:0007669"/>
    <property type="project" value="InterPro"/>
</dbReference>
<dbReference type="InterPro" id="IPR000960">
    <property type="entry name" value="Flavin_mOase"/>
</dbReference>
<dbReference type="InterPro" id="IPR020946">
    <property type="entry name" value="Flavin_mOase-like"/>
</dbReference>
<dbReference type="AlphaFoldDB" id="A0A7S4HGS7"/>
<proteinExistence type="inferred from homology"/>
<evidence type="ECO:0000256" key="1">
    <source>
        <dbReference type="ARBA" id="ARBA00001974"/>
    </source>
</evidence>
<dbReference type="SUPFAM" id="SSF51905">
    <property type="entry name" value="FAD/NAD(P)-binding domain"/>
    <property type="match status" value="2"/>
</dbReference>
<evidence type="ECO:0000256" key="2">
    <source>
        <dbReference type="ARBA" id="ARBA00009183"/>
    </source>
</evidence>
<dbReference type="Gene3D" id="3.50.50.60">
    <property type="entry name" value="FAD/NAD(P)-binding domain"/>
    <property type="match status" value="2"/>
</dbReference>
<dbReference type="PANTHER" id="PTHR23023">
    <property type="entry name" value="DIMETHYLANILINE MONOOXYGENASE"/>
    <property type="match status" value="1"/>
</dbReference>
<keyword evidence="5" id="KW-0521">NADP</keyword>
<keyword evidence="6" id="KW-0560">Oxidoreductase</keyword>
<protein>
    <recommendedName>
        <fullName evidence="10">Flavin-containing monooxygenase</fullName>
    </recommendedName>
</protein>
<dbReference type="InterPro" id="IPR050346">
    <property type="entry name" value="FMO-like"/>
</dbReference>
<dbReference type="PRINTS" id="PR00370">
    <property type="entry name" value="FMOXYGENASE"/>
</dbReference>
<organism evidence="9">
    <name type="scientific">Vannella robusta</name>
    <dbReference type="NCBI Taxonomy" id="1487602"/>
    <lineage>
        <taxon>Eukaryota</taxon>
        <taxon>Amoebozoa</taxon>
        <taxon>Discosea</taxon>
        <taxon>Flabellinia</taxon>
        <taxon>Vannellidae</taxon>
        <taxon>Vannella</taxon>
    </lineage>
</organism>
<evidence type="ECO:0000256" key="4">
    <source>
        <dbReference type="ARBA" id="ARBA00022827"/>
    </source>
</evidence>
<feature type="transmembrane region" description="Helical" evidence="8">
    <location>
        <begin position="419"/>
        <end position="442"/>
    </location>
</feature>
<keyword evidence="8" id="KW-0812">Transmembrane</keyword>
<keyword evidence="4" id="KW-0274">FAD</keyword>
<evidence type="ECO:0000256" key="5">
    <source>
        <dbReference type="ARBA" id="ARBA00022857"/>
    </source>
</evidence>
<dbReference type="EMBL" id="HBKP01000036">
    <property type="protein sequence ID" value="CAE2198644.1"/>
    <property type="molecule type" value="Transcribed_RNA"/>
</dbReference>
<keyword evidence="8" id="KW-0472">Membrane</keyword>
<evidence type="ECO:0000313" key="9">
    <source>
        <dbReference type="EMBL" id="CAE2198644.1"/>
    </source>
</evidence>
<dbReference type="InterPro" id="IPR036188">
    <property type="entry name" value="FAD/NAD-bd_sf"/>
</dbReference>
<keyword evidence="7" id="KW-0503">Monooxygenase</keyword>
<dbReference type="GO" id="GO:0004499">
    <property type="term" value="F:N,N-dimethylaniline monooxygenase activity"/>
    <property type="evidence" value="ECO:0007669"/>
    <property type="project" value="InterPro"/>
</dbReference>
<reference evidence="9" key="1">
    <citation type="submission" date="2021-01" db="EMBL/GenBank/DDBJ databases">
        <authorList>
            <person name="Corre E."/>
            <person name="Pelletier E."/>
            <person name="Niang G."/>
            <person name="Scheremetjew M."/>
            <person name="Finn R."/>
            <person name="Kale V."/>
            <person name="Holt S."/>
            <person name="Cochrane G."/>
            <person name="Meng A."/>
            <person name="Brown T."/>
            <person name="Cohen L."/>
        </authorList>
    </citation>
    <scope>NUCLEOTIDE SEQUENCE</scope>
    <source>
        <strain evidence="9">DIVA3 518/3/11/1/6</strain>
    </source>
</reference>